<keyword evidence="1" id="KW-0812">Transmembrane</keyword>
<sequence>MVWLGMTATTAWFVFMTWLSHQSGEKTSRASRMLAEDLGELLPSEDPERLNTLLRKTAHVVVFAVLAVLSLLTWQAAGKRPAGYGIWAALLLWCWGDEATKRMVPGRHFSWLDTGLNVLGVLVGGAVCAVW</sequence>
<dbReference type="EMBL" id="DYVE01000164">
    <property type="protein sequence ID" value="HJG28226.1"/>
    <property type="molecule type" value="Genomic_DNA"/>
</dbReference>
<dbReference type="AlphaFoldDB" id="A0A921LN37"/>
<feature type="domain" description="VanZ-like" evidence="2">
    <location>
        <begin position="9"/>
        <end position="129"/>
    </location>
</feature>
<comment type="caution">
    <text evidence="3">The sequence shown here is derived from an EMBL/GenBank/DDBJ whole genome shotgun (WGS) entry which is preliminary data.</text>
</comment>
<reference evidence="3" key="1">
    <citation type="journal article" date="2021" name="PeerJ">
        <title>Extensive microbial diversity within the chicken gut microbiome revealed by metagenomics and culture.</title>
        <authorList>
            <person name="Gilroy R."/>
            <person name="Ravi A."/>
            <person name="Getino M."/>
            <person name="Pursley I."/>
            <person name="Horton D.L."/>
            <person name="Alikhan N.F."/>
            <person name="Baker D."/>
            <person name="Gharbi K."/>
            <person name="Hall N."/>
            <person name="Watson M."/>
            <person name="Adriaenssens E.M."/>
            <person name="Foster-Nyarko E."/>
            <person name="Jarju S."/>
            <person name="Secka A."/>
            <person name="Antonio M."/>
            <person name="Oren A."/>
            <person name="Chaudhuri R.R."/>
            <person name="La Ragione R."/>
            <person name="Hildebrand F."/>
            <person name="Pallen M.J."/>
        </authorList>
    </citation>
    <scope>NUCLEOTIDE SEQUENCE</scope>
    <source>
        <strain evidence="3">ChiBcec21-2208</strain>
    </source>
</reference>
<accession>A0A921LN37</accession>
<name>A0A921LN37_9FIRM</name>
<dbReference type="NCBIfam" id="NF037970">
    <property type="entry name" value="vanZ_1"/>
    <property type="match status" value="1"/>
</dbReference>
<evidence type="ECO:0000313" key="4">
    <source>
        <dbReference type="Proteomes" id="UP000782880"/>
    </source>
</evidence>
<feature type="transmembrane region" description="Helical" evidence="1">
    <location>
        <begin position="57"/>
        <end position="74"/>
    </location>
</feature>
<evidence type="ECO:0000259" key="2">
    <source>
        <dbReference type="Pfam" id="PF04892"/>
    </source>
</evidence>
<evidence type="ECO:0000256" key="1">
    <source>
        <dbReference type="SAM" id="Phobius"/>
    </source>
</evidence>
<dbReference type="InterPro" id="IPR006976">
    <property type="entry name" value="VanZ-like"/>
</dbReference>
<organism evidence="3 4">
    <name type="scientific">Subdoligranulum variabile</name>
    <dbReference type="NCBI Taxonomy" id="214851"/>
    <lineage>
        <taxon>Bacteria</taxon>
        <taxon>Bacillati</taxon>
        <taxon>Bacillota</taxon>
        <taxon>Clostridia</taxon>
        <taxon>Eubacteriales</taxon>
        <taxon>Oscillospiraceae</taxon>
        <taxon>Subdoligranulum</taxon>
    </lineage>
</organism>
<keyword evidence="1" id="KW-0472">Membrane</keyword>
<dbReference type="Proteomes" id="UP000782880">
    <property type="component" value="Unassembled WGS sequence"/>
</dbReference>
<gene>
    <name evidence="3" type="ORF">K8V20_06235</name>
</gene>
<dbReference type="Pfam" id="PF04892">
    <property type="entry name" value="VanZ"/>
    <property type="match status" value="1"/>
</dbReference>
<keyword evidence="1" id="KW-1133">Transmembrane helix</keyword>
<evidence type="ECO:0000313" key="3">
    <source>
        <dbReference type="EMBL" id="HJG28226.1"/>
    </source>
</evidence>
<proteinExistence type="predicted"/>
<protein>
    <submittedName>
        <fullName evidence="3">VanZ family protein</fullName>
    </submittedName>
</protein>
<reference evidence="3" key="2">
    <citation type="submission" date="2021-09" db="EMBL/GenBank/DDBJ databases">
        <authorList>
            <person name="Gilroy R."/>
        </authorList>
    </citation>
    <scope>NUCLEOTIDE SEQUENCE</scope>
    <source>
        <strain evidence="3">ChiBcec21-2208</strain>
    </source>
</reference>